<sequence>MITIKHIFCTAETPKGSNAKYNYDPNCGGFVLAKYLPLGFVFPYDFGFIPGTEGEDGDPLDVIIIAEQGTFPGCMMKCRVIGAIKAVQQETGEMVENDRFLVVPETSMIFGNIHRVAQLPDTVLEELQNFFISYNKQEDKLFRPLKIMSAKDALNAIEIAKKKMKPAKKIEIFVPLTDRKGKPFPNYLYKNIKKQLTKDFGGMTAYIQAPAEGIWADEGQEVVKDRMIVYEVMVPVVDQSYWREYKHKLEYQFAQKELVIRQSDIAVF</sequence>
<dbReference type="SUPFAM" id="SSF50324">
    <property type="entry name" value="Inorganic pyrophosphatase"/>
    <property type="match status" value="1"/>
</dbReference>
<dbReference type="GO" id="GO:0004427">
    <property type="term" value="F:inorganic diphosphate phosphatase activity"/>
    <property type="evidence" value="ECO:0007669"/>
    <property type="project" value="UniProtKB-EC"/>
</dbReference>
<dbReference type="PANTHER" id="PTHR10286">
    <property type="entry name" value="INORGANIC PYROPHOSPHATASE"/>
    <property type="match status" value="1"/>
</dbReference>
<dbReference type="PROSITE" id="PS00387">
    <property type="entry name" value="PPASE"/>
    <property type="match status" value="1"/>
</dbReference>
<evidence type="ECO:0000256" key="5">
    <source>
        <dbReference type="ARBA" id="ARBA00022842"/>
    </source>
</evidence>
<evidence type="ECO:0000256" key="1">
    <source>
        <dbReference type="ARBA" id="ARBA00001946"/>
    </source>
</evidence>
<dbReference type="Pfam" id="PF00719">
    <property type="entry name" value="Pyrophosphatase"/>
    <property type="match status" value="1"/>
</dbReference>
<evidence type="ECO:0000313" key="6">
    <source>
        <dbReference type="EMBL" id="PUV24256.1"/>
    </source>
</evidence>
<proteinExistence type="predicted"/>
<dbReference type="AlphaFoldDB" id="A0A363NTW4"/>
<dbReference type="GO" id="GO:0006796">
    <property type="term" value="P:phosphate-containing compound metabolic process"/>
    <property type="evidence" value="ECO:0007669"/>
    <property type="project" value="InterPro"/>
</dbReference>
<protein>
    <recommendedName>
        <fullName evidence="2">inorganic diphosphatase</fullName>
        <ecNumber evidence="2">3.6.1.1</ecNumber>
    </recommendedName>
</protein>
<dbReference type="GO" id="GO:0000287">
    <property type="term" value="F:magnesium ion binding"/>
    <property type="evidence" value="ECO:0007669"/>
    <property type="project" value="InterPro"/>
</dbReference>
<keyword evidence="7" id="KW-1185">Reference proteome</keyword>
<dbReference type="EMBL" id="QCXX01000003">
    <property type="protein sequence ID" value="PUV24256.1"/>
    <property type="molecule type" value="Genomic_DNA"/>
</dbReference>
<dbReference type="OrthoDB" id="5187599at2"/>
<keyword evidence="3" id="KW-0479">Metal-binding</keyword>
<evidence type="ECO:0000256" key="2">
    <source>
        <dbReference type="ARBA" id="ARBA00012146"/>
    </source>
</evidence>
<keyword evidence="5" id="KW-0460">Magnesium</keyword>
<dbReference type="InterPro" id="IPR008162">
    <property type="entry name" value="Pyrophosphatase"/>
</dbReference>
<name>A0A363NTW4_9SPHI</name>
<dbReference type="Gene3D" id="3.90.80.10">
    <property type="entry name" value="Inorganic pyrophosphatase"/>
    <property type="match status" value="1"/>
</dbReference>
<evidence type="ECO:0000256" key="4">
    <source>
        <dbReference type="ARBA" id="ARBA00022801"/>
    </source>
</evidence>
<comment type="cofactor">
    <cofactor evidence="1">
        <name>Mg(2+)</name>
        <dbReference type="ChEBI" id="CHEBI:18420"/>
    </cofactor>
</comment>
<dbReference type="EC" id="3.6.1.1" evidence="2"/>
<organism evidence="6 7">
    <name type="scientific">Sphingobacterium athyrii</name>
    <dbReference type="NCBI Taxonomy" id="2152717"/>
    <lineage>
        <taxon>Bacteria</taxon>
        <taxon>Pseudomonadati</taxon>
        <taxon>Bacteroidota</taxon>
        <taxon>Sphingobacteriia</taxon>
        <taxon>Sphingobacteriales</taxon>
        <taxon>Sphingobacteriaceae</taxon>
        <taxon>Sphingobacterium</taxon>
    </lineage>
</organism>
<reference evidence="6 7" key="1">
    <citation type="submission" date="2018-04" db="EMBL/GenBank/DDBJ databases">
        <title>Sphingobacterium sp. M46 Genome.</title>
        <authorList>
            <person name="Cheng J."/>
            <person name="Li Y."/>
        </authorList>
    </citation>
    <scope>NUCLEOTIDE SEQUENCE [LARGE SCALE GENOMIC DNA]</scope>
    <source>
        <strain evidence="6 7">M46</strain>
    </source>
</reference>
<comment type="caution">
    <text evidence="6">The sequence shown here is derived from an EMBL/GenBank/DDBJ whole genome shotgun (WGS) entry which is preliminary data.</text>
</comment>
<dbReference type="RefSeq" id="WP_108634184.1">
    <property type="nucleotide sequence ID" value="NZ_QCXX01000003.1"/>
</dbReference>
<dbReference type="InterPro" id="IPR036649">
    <property type="entry name" value="Pyrophosphatase_sf"/>
</dbReference>
<accession>A0A363NTW4</accession>
<gene>
    <name evidence="6" type="ORF">DCO56_12930</name>
</gene>
<dbReference type="Proteomes" id="UP000250831">
    <property type="component" value="Unassembled WGS sequence"/>
</dbReference>
<dbReference type="GO" id="GO:0005737">
    <property type="term" value="C:cytoplasm"/>
    <property type="evidence" value="ECO:0007669"/>
    <property type="project" value="InterPro"/>
</dbReference>
<evidence type="ECO:0000256" key="3">
    <source>
        <dbReference type="ARBA" id="ARBA00022723"/>
    </source>
</evidence>
<keyword evidence="4" id="KW-0378">Hydrolase</keyword>
<evidence type="ECO:0000313" key="7">
    <source>
        <dbReference type="Proteomes" id="UP000250831"/>
    </source>
</evidence>